<evidence type="ECO:0000313" key="2">
    <source>
        <dbReference type="Proteomes" id="UP000182544"/>
    </source>
</evidence>
<reference evidence="1 2" key="1">
    <citation type="submission" date="2016-10" db="EMBL/GenBank/DDBJ databases">
        <authorList>
            <person name="de Groot N.N."/>
        </authorList>
    </citation>
    <scope>NUCLEOTIDE SEQUENCE [LARGE SCALE GENOMIC DNA]</scope>
    <source>
        <strain evidence="1 2">DSM 18180</strain>
    </source>
</reference>
<organism evidence="1 2">
    <name type="scientific">Flaviramulus basaltis</name>
    <dbReference type="NCBI Taxonomy" id="369401"/>
    <lineage>
        <taxon>Bacteria</taxon>
        <taxon>Pseudomonadati</taxon>
        <taxon>Bacteroidota</taxon>
        <taxon>Flavobacteriia</taxon>
        <taxon>Flavobacteriales</taxon>
        <taxon>Flavobacteriaceae</taxon>
        <taxon>Flaviramulus</taxon>
    </lineage>
</organism>
<dbReference type="EMBL" id="FPKV01000010">
    <property type="protein sequence ID" value="SFZ95176.1"/>
    <property type="molecule type" value="Genomic_DNA"/>
</dbReference>
<evidence type="ECO:0000313" key="1">
    <source>
        <dbReference type="EMBL" id="SFZ95176.1"/>
    </source>
</evidence>
<sequence length="245" mass="28891">MLASDFPTENPRTQNRTILIRNVTTHLRKTTSILLILVLFLSACQTDKDLKGTWIGEYSKSENGTIAFPERNLLTFKNNKCYSKGSKYDYGTELRESKNMYFSNDIIFNEDYSENNPLEYYEIVKIESDSLVIKIPSNEFQHVYRKLPESAKHNQTIDFIGKKIFWKNRKFQDSIYFKTDSTLVRMSNKRPNYKTTSWERINYEGFDIMFMDGDVPYVIENQNGKTINLKTFHKSDIKHTMTELE</sequence>
<proteinExistence type="predicted"/>
<dbReference type="AlphaFoldDB" id="A0A1K2ISL5"/>
<protein>
    <submittedName>
        <fullName evidence="1">Uncharacterized protein</fullName>
    </submittedName>
</protein>
<name>A0A1K2ISL5_9FLAO</name>
<accession>A0A1K2ISL5</accession>
<dbReference type="Proteomes" id="UP000182544">
    <property type="component" value="Unassembled WGS sequence"/>
</dbReference>
<gene>
    <name evidence="1" type="ORF">SAMN05428642_1103</name>
</gene>
<keyword evidence="2" id="KW-1185">Reference proteome</keyword>